<evidence type="ECO:0000313" key="2">
    <source>
        <dbReference type="EMBL" id="MBB4934914.1"/>
    </source>
</evidence>
<dbReference type="RefSeq" id="WP_221446356.1">
    <property type="nucleotide sequence ID" value="NZ_JACHJT010000002.1"/>
</dbReference>
<dbReference type="Pfam" id="PF03417">
    <property type="entry name" value="AAT"/>
    <property type="match status" value="1"/>
</dbReference>
<evidence type="ECO:0000313" key="3">
    <source>
        <dbReference type="Proteomes" id="UP000523007"/>
    </source>
</evidence>
<dbReference type="Gene3D" id="3.60.60.10">
    <property type="entry name" value="Penicillin V Acylase, Chain A"/>
    <property type="match status" value="1"/>
</dbReference>
<dbReference type="Proteomes" id="UP000523007">
    <property type="component" value="Unassembled WGS sequence"/>
</dbReference>
<evidence type="ECO:0000259" key="1">
    <source>
        <dbReference type="Pfam" id="PF03417"/>
    </source>
</evidence>
<dbReference type="InterPro" id="IPR029055">
    <property type="entry name" value="Ntn_hydrolases_N"/>
</dbReference>
<sequence>MLNTPSMVAGGPDDFMTVNHLTVSGSHADIGRALAEEARRAYGWRPQPAADPVVARARRTWFERNWPQYAARMAAVAEMLGVDPDAVQLDGLSGPPEGSACSAVWCPPDMASDGRGRLGRNYDFFTLSQRELFAMMASGHPPSATTPASASEPAMCSRPYVITTRPDEGLATVVLTMDTLDGCMEGVNEAGLTVALLIADAESSAIPDQRPQVGLDVLQLPQFVLETATTADEAKQALLGAKQYDGGMPLHYVVADAAGSGFVWERGRNGVEHIIETEGAVCATNHYLHRYSDPSTLPEDNVETMGTYRRYAALAKRTAGGPMSPDDLETTLREVAFDARAAEAYPVRTLWRTVADPAARTMSTRFYLGDDPDGGLRLSDEGTFSATR</sequence>
<name>A0A7W7RMW4_9ACTN</name>
<dbReference type="NCBIfam" id="NF040521">
    <property type="entry name" value="C45_proenzyme"/>
    <property type="match status" value="1"/>
</dbReference>
<protein>
    <recommendedName>
        <fullName evidence="1">Peptidase C45 hydrolase domain-containing protein</fullName>
    </recommendedName>
</protein>
<organism evidence="2 3">
    <name type="scientific">Lipingzhangella halophila</name>
    <dbReference type="NCBI Taxonomy" id="1783352"/>
    <lineage>
        <taxon>Bacteria</taxon>
        <taxon>Bacillati</taxon>
        <taxon>Actinomycetota</taxon>
        <taxon>Actinomycetes</taxon>
        <taxon>Streptosporangiales</taxon>
        <taxon>Nocardiopsidaceae</taxon>
        <taxon>Lipingzhangella</taxon>
    </lineage>
</organism>
<reference evidence="2 3" key="1">
    <citation type="submission" date="2020-08" db="EMBL/GenBank/DDBJ databases">
        <title>Sequencing the genomes of 1000 actinobacteria strains.</title>
        <authorList>
            <person name="Klenk H.-P."/>
        </authorList>
    </citation>
    <scope>NUCLEOTIDE SEQUENCE [LARGE SCALE GENOMIC DNA]</scope>
    <source>
        <strain evidence="2 3">DSM 102030</strain>
    </source>
</reference>
<dbReference type="SUPFAM" id="SSF56235">
    <property type="entry name" value="N-terminal nucleophile aminohydrolases (Ntn hydrolases)"/>
    <property type="match status" value="1"/>
</dbReference>
<dbReference type="EMBL" id="JACHJT010000002">
    <property type="protein sequence ID" value="MBB4934914.1"/>
    <property type="molecule type" value="Genomic_DNA"/>
</dbReference>
<gene>
    <name evidence="2" type="ORF">F4561_005808</name>
</gene>
<dbReference type="InterPro" id="IPR005079">
    <property type="entry name" value="Peptidase_C45_hydrolase"/>
</dbReference>
<keyword evidence="3" id="KW-1185">Reference proteome</keyword>
<dbReference type="InterPro" id="IPR047794">
    <property type="entry name" value="C45_proenzyme-like"/>
</dbReference>
<accession>A0A7W7RMW4</accession>
<proteinExistence type="predicted"/>
<comment type="caution">
    <text evidence="2">The sequence shown here is derived from an EMBL/GenBank/DDBJ whole genome shotgun (WGS) entry which is preliminary data.</text>
</comment>
<feature type="domain" description="Peptidase C45 hydrolase" evidence="1">
    <location>
        <begin position="117"/>
        <end position="292"/>
    </location>
</feature>
<dbReference type="AlphaFoldDB" id="A0A7W7RMW4"/>